<comment type="subcellular location">
    <subcellularLocation>
        <location evidence="3">Endoplasmic reticulum membrane</location>
        <topology evidence="3">Peripheral membrane protein</topology>
    </subcellularLocation>
    <subcellularLocation>
        <location evidence="2">Microsome membrane</location>
        <topology evidence="2">Peripheral membrane protein</topology>
    </subcellularLocation>
</comment>
<dbReference type="GO" id="GO:0005789">
    <property type="term" value="C:endoplasmic reticulum membrane"/>
    <property type="evidence" value="ECO:0007669"/>
    <property type="project" value="UniProtKB-SubCell"/>
</dbReference>
<protein>
    <submittedName>
        <fullName evidence="13">Cytochrome P450</fullName>
    </submittedName>
</protein>
<evidence type="ECO:0000256" key="12">
    <source>
        <dbReference type="ARBA" id="ARBA00023136"/>
    </source>
</evidence>
<keyword evidence="8" id="KW-0492">Microsome</keyword>
<dbReference type="GO" id="GO:0020037">
    <property type="term" value="F:heme binding"/>
    <property type="evidence" value="ECO:0007669"/>
    <property type="project" value="InterPro"/>
</dbReference>
<evidence type="ECO:0000256" key="7">
    <source>
        <dbReference type="ARBA" id="ARBA00022824"/>
    </source>
</evidence>
<dbReference type="PANTHER" id="PTHR24291">
    <property type="entry name" value="CYTOCHROME P450 FAMILY 4"/>
    <property type="match status" value="1"/>
</dbReference>
<dbReference type="OrthoDB" id="1470350at2759"/>
<comment type="similarity">
    <text evidence="4">Belongs to the cytochrome P450 family.</text>
</comment>
<keyword evidence="12" id="KW-0472">Membrane</keyword>
<comment type="cofactor">
    <cofactor evidence="1">
        <name>heme</name>
        <dbReference type="ChEBI" id="CHEBI:30413"/>
    </cofactor>
</comment>
<dbReference type="Gene3D" id="1.10.630.10">
    <property type="entry name" value="Cytochrome P450"/>
    <property type="match status" value="1"/>
</dbReference>
<evidence type="ECO:0000256" key="10">
    <source>
        <dbReference type="ARBA" id="ARBA00023004"/>
    </source>
</evidence>
<keyword evidence="6" id="KW-0479">Metal-binding</keyword>
<keyword evidence="14" id="KW-1185">Reference proteome</keyword>
<dbReference type="GO" id="GO:0004497">
    <property type="term" value="F:monooxygenase activity"/>
    <property type="evidence" value="ECO:0007669"/>
    <property type="project" value="UniProtKB-KW"/>
</dbReference>
<evidence type="ECO:0000313" key="14">
    <source>
        <dbReference type="Proteomes" id="UP000325440"/>
    </source>
</evidence>
<dbReference type="Proteomes" id="UP000325440">
    <property type="component" value="Unassembled WGS sequence"/>
</dbReference>
<dbReference type="EMBL" id="CABPRJ010001579">
    <property type="protein sequence ID" value="VVC39049.1"/>
    <property type="molecule type" value="Genomic_DNA"/>
</dbReference>
<evidence type="ECO:0000313" key="13">
    <source>
        <dbReference type="EMBL" id="VVC39049.1"/>
    </source>
</evidence>
<evidence type="ECO:0000256" key="3">
    <source>
        <dbReference type="ARBA" id="ARBA00004406"/>
    </source>
</evidence>
<dbReference type="PANTHER" id="PTHR24291:SF189">
    <property type="entry name" value="CYTOCHROME P450 4C3-RELATED"/>
    <property type="match status" value="1"/>
</dbReference>
<dbReference type="SUPFAM" id="SSF48264">
    <property type="entry name" value="Cytochrome P450"/>
    <property type="match status" value="1"/>
</dbReference>
<dbReference type="GO" id="GO:0005506">
    <property type="term" value="F:iron ion binding"/>
    <property type="evidence" value="ECO:0007669"/>
    <property type="project" value="InterPro"/>
</dbReference>
<keyword evidence="10" id="KW-0408">Iron</keyword>
<sequence length="331" mass="38318">MQMFHVLRSANFNCSIFGYPVTETQSMVFSVFIVFAILLCYDKWNRRPYEALANKLKGPPNYPIIGSCLEGFGDYYEKALNYGSSYKYGSFKLWAGNKFIVFISKPEDLQIILNSSKNLKKGFFCNMATKLLGEGLLTAPVDKWKIHRRLINPLFKYENIKEMFFPVFQEKSKLLIQNLQKEMGKTQPFDILDYASDIILNTVCQTTMDYNLDSQTDMGFKKCVTKGFELIVHRATKICLYPEIIYNLYIKLFDYEKYYTNVQNLPKHIIEKKKNELAQKFKNKFRTDTDLKDGEKKCFQGLVETLMDSNEAGLGLSDEDIKSHVITIVAG</sequence>
<dbReference type="Pfam" id="PF00067">
    <property type="entry name" value="p450"/>
    <property type="match status" value="1"/>
</dbReference>
<dbReference type="GO" id="GO:0016705">
    <property type="term" value="F:oxidoreductase activity, acting on paired donors, with incorporation or reduction of molecular oxygen"/>
    <property type="evidence" value="ECO:0007669"/>
    <property type="project" value="InterPro"/>
</dbReference>
<evidence type="ECO:0000256" key="5">
    <source>
        <dbReference type="ARBA" id="ARBA00022617"/>
    </source>
</evidence>
<dbReference type="AlphaFoldDB" id="A0A5E4N5M8"/>
<proteinExistence type="inferred from homology"/>
<evidence type="ECO:0000256" key="8">
    <source>
        <dbReference type="ARBA" id="ARBA00022848"/>
    </source>
</evidence>
<evidence type="ECO:0000256" key="11">
    <source>
        <dbReference type="ARBA" id="ARBA00023033"/>
    </source>
</evidence>
<dbReference type="InterPro" id="IPR001128">
    <property type="entry name" value="Cyt_P450"/>
</dbReference>
<evidence type="ECO:0000256" key="9">
    <source>
        <dbReference type="ARBA" id="ARBA00023002"/>
    </source>
</evidence>
<accession>A0A5E4N5M8</accession>
<name>A0A5E4N5M8_9HEMI</name>
<dbReference type="InterPro" id="IPR050196">
    <property type="entry name" value="Cytochrome_P450_Monoox"/>
</dbReference>
<evidence type="ECO:0000256" key="2">
    <source>
        <dbReference type="ARBA" id="ARBA00004174"/>
    </source>
</evidence>
<keyword evidence="5" id="KW-0349">Heme</keyword>
<reference evidence="13 14" key="1">
    <citation type="submission" date="2019-08" db="EMBL/GenBank/DDBJ databases">
        <authorList>
            <person name="Alioto T."/>
            <person name="Alioto T."/>
            <person name="Gomez Garrido J."/>
        </authorList>
    </citation>
    <scope>NUCLEOTIDE SEQUENCE [LARGE SCALE GENOMIC DNA]</scope>
</reference>
<dbReference type="InterPro" id="IPR036396">
    <property type="entry name" value="Cyt_P450_sf"/>
</dbReference>
<keyword evidence="9" id="KW-0560">Oxidoreductase</keyword>
<evidence type="ECO:0000256" key="4">
    <source>
        <dbReference type="ARBA" id="ARBA00010617"/>
    </source>
</evidence>
<gene>
    <name evidence="13" type="ORF">CINCED_3A012282</name>
</gene>
<keyword evidence="11" id="KW-0503">Monooxygenase</keyword>
<keyword evidence="7" id="KW-0256">Endoplasmic reticulum</keyword>
<organism evidence="13 14">
    <name type="scientific">Cinara cedri</name>
    <dbReference type="NCBI Taxonomy" id="506608"/>
    <lineage>
        <taxon>Eukaryota</taxon>
        <taxon>Metazoa</taxon>
        <taxon>Ecdysozoa</taxon>
        <taxon>Arthropoda</taxon>
        <taxon>Hexapoda</taxon>
        <taxon>Insecta</taxon>
        <taxon>Pterygota</taxon>
        <taxon>Neoptera</taxon>
        <taxon>Paraneoptera</taxon>
        <taxon>Hemiptera</taxon>
        <taxon>Sternorrhyncha</taxon>
        <taxon>Aphidomorpha</taxon>
        <taxon>Aphidoidea</taxon>
        <taxon>Aphididae</taxon>
        <taxon>Lachninae</taxon>
        <taxon>Cinara</taxon>
    </lineage>
</organism>
<evidence type="ECO:0000256" key="1">
    <source>
        <dbReference type="ARBA" id="ARBA00001971"/>
    </source>
</evidence>
<evidence type="ECO:0000256" key="6">
    <source>
        <dbReference type="ARBA" id="ARBA00022723"/>
    </source>
</evidence>
<feature type="non-terminal residue" evidence="13">
    <location>
        <position position="331"/>
    </location>
</feature>